<dbReference type="PANTHER" id="PTHR11439:SF463">
    <property type="entry name" value="REVERSE TRANSCRIPTASE TY1_COPIA-TYPE DOMAIN-CONTAINING PROTEIN"/>
    <property type="match status" value="1"/>
</dbReference>
<organism evidence="2 3">
    <name type="scientific">Austropuccinia psidii MF-1</name>
    <dbReference type="NCBI Taxonomy" id="1389203"/>
    <lineage>
        <taxon>Eukaryota</taxon>
        <taxon>Fungi</taxon>
        <taxon>Dikarya</taxon>
        <taxon>Basidiomycota</taxon>
        <taxon>Pucciniomycotina</taxon>
        <taxon>Pucciniomycetes</taxon>
        <taxon>Pucciniales</taxon>
        <taxon>Sphaerophragmiaceae</taxon>
        <taxon>Austropuccinia</taxon>
    </lineage>
</organism>
<dbReference type="AlphaFoldDB" id="A0A9Q3IGT3"/>
<proteinExistence type="predicted"/>
<name>A0A9Q3IGT3_9BASI</name>
<keyword evidence="3" id="KW-1185">Reference proteome</keyword>
<dbReference type="OrthoDB" id="3344688at2759"/>
<sequence>MLADVVPYSKATSDPQEGAQWKEAMKVKFDSLMSHNTGKLVPYPKDSKVIGGMWRLTKKLNEYGEVYQYKARWVVLGNPQEYLLHYFDTWASVGRNESFKIMLSLVVNCQYIPYQFDVETAFLHGEMDTMVYVKQVRGFETKGKEGWVWKLNKSLYGTKQAPQMWQLKLVSILEKCDMHKSKSDDSLFLNKDLSLILHVDVDDGFLIGKEELTLQDFLNQLNKELKIKYKRQPTQHLGYMITWHKDGSLRLSQSDLIKKLLYDNDMSDRKGVKTPCNGSFHAEIDDEGEVIAITDYQRATGSLNYLAQHTQPDIMFTVNQLLQYSIKPTIKHWTAIKHLMRYLKATINLSLTFSKRTNETLLEGWADADYANDRTDRKSITGILTSVYGNPISWLSKKQTVVAQSTTEAEFIAMNICAKQLRWMSFLLMEMGIKDTKPTLYNGNSGATTIAKQATLNPNTKHIEIRFQYLRDIVLKRQLTIVQVGMNDMLADVLTKPLGVQKLIMVYPQIHLKEIRGVLRKESPLEDNCEYRSLEEG</sequence>
<evidence type="ECO:0000259" key="1">
    <source>
        <dbReference type="Pfam" id="PF07727"/>
    </source>
</evidence>
<reference evidence="2" key="1">
    <citation type="submission" date="2021-03" db="EMBL/GenBank/DDBJ databases">
        <title>Draft genome sequence of rust myrtle Austropuccinia psidii MF-1, a brazilian biotype.</title>
        <authorList>
            <person name="Quecine M.C."/>
            <person name="Pachon D.M.R."/>
            <person name="Bonatelli M.L."/>
            <person name="Correr F.H."/>
            <person name="Franceschini L.M."/>
            <person name="Leite T.F."/>
            <person name="Margarido G.R.A."/>
            <person name="Almeida C.A."/>
            <person name="Ferrarezi J.A."/>
            <person name="Labate C.A."/>
        </authorList>
    </citation>
    <scope>NUCLEOTIDE SEQUENCE</scope>
    <source>
        <strain evidence="2">MF-1</strain>
    </source>
</reference>
<dbReference type="PANTHER" id="PTHR11439">
    <property type="entry name" value="GAG-POL-RELATED RETROTRANSPOSON"/>
    <property type="match status" value="1"/>
</dbReference>
<comment type="caution">
    <text evidence="2">The sequence shown here is derived from an EMBL/GenBank/DDBJ whole genome shotgun (WGS) entry which is preliminary data.</text>
</comment>
<dbReference type="Pfam" id="PF07727">
    <property type="entry name" value="RVT_2"/>
    <property type="match status" value="1"/>
</dbReference>
<evidence type="ECO:0000313" key="2">
    <source>
        <dbReference type="EMBL" id="MBW0541028.1"/>
    </source>
</evidence>
<dbReference type="SUPFAM" id="SSF56672">
    <property type="entry name" value="DNA/RNA polymerases"/>
    <property type="match status" value="1"/>
</dbReference>
<dbReference type="EMBL" id="AVOT02045683">
    <property type="protein sequence ID" value="MBW0541028.1"/>
    <property type="molecule type" value="Genomic_DNA"/>
</dbReference>
<dbReference type="InterPro" id="IPR013103">
    <property type="entry name" value="RVT_2"/>
</dbReference>
<feature type="domain" description="Reverse transcriptase Ty1/copia-type" evidence="1">
    <location>
        <begin position="36"/>
        <end position="276"/>
    </location>
</feature>
<dbReference type="CDD" id="cd09272">
    <property type="entry name" value="RNase_HI_RT_Ty1"/>
    <property type="match status" value="1"/>
</dbReference>
<dbReference type="InterPro" id="IPR043502">
    <property type="entry name" value="DNA/RNA_pol_sf"/>
</dbReference>
<dbReference type="Proteomes" id="UP000765509">
    <property type="component" value="Unassembled WGS sequence"/>
</dbReference>
<evidence type="ECO:0000313" key="3">
    <source>
        <dbReference type="Proteomes" id="UP000765509"/>
    </source>
</evidence>
<accession>A0A9Q3IGT3</accession>
<gene>
    <name evidence="2" type="ORF">O181_080743</name>
</gene>
<protein>
    <recommendedName>
        <fullName evidence="1">Reverse transcriptase Ty1/copia-type domain-containing protein</fullName>
    </recommendedName>
</protein>